<dbReference type="RefSeq" id="WP_407882230.1">
    <property type="nucleotide sequence ID" value="NZ_BQXO01000001.1"/>
</dbReference>
<protein>
    <recommendedName>
        <fullName evidence="3">PepSY domain-containing protein</fullName>
    </recommendedName>
</protein>
<organism evidence="1 2">
    <name type="scientific">Furfurilactobacillus curtus</name>
    <dbReference type="NCBI Taxonomy" id="1746200"/>
    <lineage>
        <taxon>Bacteria</taxon>
        <taxon>Bacillati</taxon>
        <taxon>Bacillota</taxon>
        <taxon>Bacilli</taxon>
        <taxon>Lactobacillales</taxon>
        <taxon>Lactobacillaceae</taxon>
        <taxon>Furfurilactobacillus</taxon>
    </lineage>
</organism>
<accession>A0ABQ5JQD6</accession>
<evidence type="ECO:0008006" key="3">
    <source>
        <dbReference type="Google" id="ProtNLM"/>
    </source>
</evidence>
<comment type="caution">
    <text evidence="1">The sequence shown here is derived from an EMBL/GenBank/DDBJ whole genome shotgun (WGS) entry which is preliminary data.</text>
</comment>
<reference evidence="1 2" key="1">
    <citation type="submission" date="2022-03" db="EMBL/GenBank/DDBJ databases">
        <title>Draft genome sequence of Furfurilactobacillus curtus JCM 31185.</title>
        <authorList>
            <person name="Suzuki S."/>
            <person name="Endo A."/>
            <person name="Kajikawa A."/>
        </authorList>
    </citation>
    <scope>NUCLEOTIDE SEQUENCE [LARGE SCALE GENOMIC DNA]</scope>
    <source>
        <strain evidence="1 2">JCM 31185</strain>
    </source>
</reference>
<dbReference type="EMBL" id="BQXO01000001">
    <property type="protein sequence ID" value="GKT04962.1"/>
    <property type="molecule type" value="Genomic_DNA"/>
</dbReference>
<evidence type="ECO:0000313" key="1">
    <source>
        <dbReference type="EMBL" id="GKT04962.1"/>
    </source>
</evidence>
<gene>
    <name evidence="1" type="ORF">JCM31185_02510</name>
</gene>
<name>A0ABQ5JQD6_9LACO</name>
<evidence type="ECO:0000313" key="2">
    <source>
        <dbReference type="Proteomes" id="UP001628078"/>
    </source>
</evidence>
<sequence length="112" mass="12007">MSTYQPIEKILFFAGLGVATGVSIGAAIQKAHSKRPERILADVKTSFRKSGALSGAWIEHHPVIRKIDTSPVEVYSGGIIQQAAKSTVVYAFLADSQTGKVVDVWKIAPAIN</sequence>
<proteinExistence type="predicted"/>
<dbReference type="Proteomes" id="UP001628078">
    <property type="component" value="Unassembled WGS sequence"/>
</dbReference>
<keyword evidence="2" id="KW-1185">Reference proteome</keyword>